<dbReference type="PANTHER" id="PTHR11769:SF35">
    <property type="entry name" value="HYALURONIDASE"/>
    <property type="match status" value="1"/>
</dbReference>
<dbReference type="GO" id="GO:0030214">
    <property type="term" value="P:hyaluronan catabolic process"/>
    <property type="evidence" value="ECO:0007669"/>
    <property type="project" value="TreeGrafter"/>
</dbReference>
<dbReference type="GO" id="GO:0005975">
    <property type="term" value="P:carbohydrate metabolic process"/>
    <property type="evidence" value="ECO:0007669"/>
    <property type="project" value="InterPro"/>
</dbReference>
<dbReference type="OrthoDB" id="5796153at2759"/>
<evidence type="ECO:0000256" key="2">
    <source>
        <dbReference type="ARBA" id="ARBA00023157"/>
    </source>
</evidence>
<feature type="signal peptide" evidence="4">
    <location>
        <begin position="1"/>
        <end position="24"/>
    </location>
</feature>
<dbReference type="AlphaFoldDB" id="A0A7I8V8L0"/>
<dbReference type="InterPro" id="IPR018155">
    <property type="entry name" value="Hyaluronidase"/>
</dbReference>
<proteinExistence type="inferred from homology"/>
<keyword evidence="6" id="KW-1185">Reference proteome</keyword>
<dbReference type="Pfam" id="PF01630">
    <property type="entry name" value="Glyco_hydro_56"/>
    <property type="match status" value="1"/>
</dbReference>
<sequence length="713" mass="84677">MLRLILCFLRKYFRFLWFVCIGFTHQIHYEKANSFSVIWNTPVQDCYNKYGLDLKSTLESFRITVNKFDGLKGDRICLFYRPDLGYYPYFDQNGKARNGGLPQMANLSKHLEKAERDIEKFLDKGFSGLAVIDWEDWRPLFKRNWDSKKIYQDRSIELVKRRYPTWPMDKIIEESRKEFEKSARQFMEATINLGKKLRPMAKWGFYLFPDCYHNKGDYKCSKTTKDDNDKLKWLFRLSTALFPSAYLKENLSPTSQWKFVRNRMTESIRVRKLTGQLQKPLYLYSKYYYSSTTSFYKVAISQPKVTIKEDSKEIKVWRSELAYNWPSYRRNLSKDDLWNENIEDNALKNILFKRYWPIVHNSTKYVLYECLKADLCGGWGNRLQGILVAYFLALISERQLLVNIAKPCNLTSYLKSNLIHWDTDIPNGERRDHNFLDSYPDNIEPFRFNELLTNLFDDSIQIVSFKTGQFGYLKYFSVQQQFRQLLLSHGFRDDDLTNFNYLQLPLKYNIYDLLFKPQPSMQRKKDEFFRKLNGNKLICAHLRTGDSKSLVNDFDYENLWAASAVWEFFEKKINSNVIYSNSKIFVATDSQYLRDEAKKLFKDRILDIEGAIVHLDLFYGEKNDICDATEKVILDWEILSECDVLVTLPWSTFSSTALNRNRHRNELYAWHYESEKRIAKVVPVKQAQKWLLGMVDTMIGKCKCLSKRDLSKC</sequence>
<dbReference type="InterPro" id="IPR013785">
    <property type="entry name" value="Aldolase_TIM"/>
</dbReference>
<keyword evidence="3" id="KW-0326">Glycosidase</keyword>
<evidence type="ECO:0000256" key="3">
    <source>
        <dbReference type="RuleBase" id="RU610713"/>
    </source>
</evidence>
<evidence type="ECO:0000256" key="1">
    <source>
        <dbReference type="ARBA" id="ARBA00008871"/>
    </source>
</evidence>
<keyword evidence="4" id="KW-0732">Signal</keyword>
<keyword evidence="3" id="KW-0378">Hydrolase</keyword>
<dbReference type="PANTHER" id="PTHR11769">
    <property type="entry name" value="HYALURONIDASE"/>
    <property type="match status" value="1"/>
</dbReference>
<protein>
    <recommendedName>
        <fullName evidence="3">Hyaluronidase</fullName>
        <ecNumber evidence="3">3.2.1.35</ecNumber>
    </recommendedName>
</protein>
<dbReference type="Gene3D" id="3.40.50.11350">
    <property type="match status" value="1"/>
</dbReference>
<comment type="similarity">
    <text evidence="1 3">Belongs to the glycosyl hydrolase 56 family.</text>
</comment>
<feature type="chain" id="PRO_5029897179" description="Hyaluronidase" evidence="4">
    <location>
        <begin position="25"/>
        <end position="713"/>
    </location>
</feature>
<dbReference type="EC" id="3.2.1.35" evidence="3"/>
<dbReference type="Proteomes" id="UP000549394">
    <property type="component" value="Unassembled WGS sequence"/>
</dbReference>
<dbReference type="GO" id="GO:0004415">
    <property type="term" value="F:hyalurononglucosaminidase activity"/>
    <property type="evidence" value="ECO:0007669"/>
    <property type="project" value="UniProtKB-UniRule"/>
</dbReference>
<dbReference type="EMBL" id="CAJFCJ010000002">
    <property type="protein sequence ID" value="CAD5112632.1"/>
    <property type="molecule type" value="Genomic_DNA"/>
</dbReference>
<keyword evidence="2" id="KW-1015">Disulfide bond</keyword>
<evidence type="ECO:0000313" key="5">
    <source>
        <dbReference type="EMBL" id="CAD5112632.1"/>
    </source>
</evidence>
<dbReference type="SUPFAM" id="SSF51445">
    <property type="entry name" value="(Trans)glycosidases"/>
    <property type="match status" value="1"/>
</dbReference>
<accession>A0A7I8V8L0</accession>
<reference evidence="5 6" key="1">
    <citation type="submission" date="2020-08" db="EMBL/GenBank/DDBJ databases">
        <authorList>
            <person name="Hejnol A."/>
        </authorList>
    </citation>
    <scope>NUCLEOTIDE SEQUENCE [LARGE SCALE GENOMIC DNA]</scope>
</reference>
<dbReference type="Gene3D" id="3.20.20.70">
    <property type="entry name" value="Aldolase class I"/>
    <property type="match status" value="1"/>
</dbReference>
<comment type="caution">
    <text evidence="5">The sequence shown here is derived from an EMBL/GenBank/DDBJ whole genome shotgun (WGS) entry which is preliminary data.</text>
</comment>
<dbReference type="InterPro" id="IPR017853">
    <property type="entry name" value="GH"/>
</dbReference>
<evidence type="ECO:0000313" key="6">
    <source>
        <dbReference type="Proteomes" id="UP000549394"/>
    </source>
</evidence>
<evidence type="ECO:0000256" key="4">
    <source>
        <dbReference type="SAM" id="SignalP"/>
    </source>
</evidence>
<name>A0A7I8V8L0_9ANNE</name>
<comment type="catalytic activity">
    <reaction evidence="3">
        <text>Random hydrolysis of (1-&gt;4)-linkages between N-acetyl-beta-D-glucosamine and D-glucuronate residues in hyaluronate.</text>
        <dbReference type="EC" id="3.2.1.35"/>
    </reaction>
</comment>
<gene>
    <name evidence="5" type="ORF">DGYR_LOCUS1741</name>
</gene>
<organism evidence="5 6">
    <name type="scientific">Dimorphilus gyrociliatus</name>
    <dbReference type="NCBI Taxonomy" id="2664684"/>
    <lineage>
        <taxon>Eukaryota</taxon>
        <taxon>Metazoa</taxon>
        <taxon>Spiralia</taxon>
        <taxon>Lophotrochozoa</taxon>
        <taxon>Annelida</taxon>
        <taxon>Polychaeta</taxon>
        <taxon>Polychaeta incertae sedis</taxon>
        <taxon>Dinophilidae</taxon>
        <taxon>Dimorphilus</taxon>
    </lineage>
</organism>
<dbReference type="PRINTS" id="PR00846">
    <property type="entry name" value="GLHYDRLASE56"/>
</dbReference>